<evidence type="ECO:0000313" key="1">
    <source>
        <dbReference type="EMBL" id="KAF1755592.1"/>
    </source>
</evidence>
<organism evidence="1 2">
    <name type="scientific">Caenorhabditis remanei</name>
    <name type="common">Caenorhabditis vulgaris</name>
    <dbReference type="NCBI Taxonomy" id="31234"/>
    <lineage>
        <taxon>Eukaryota</taxon>
        <taxon>Metazoa</taxon>
        <taxon>Ecdysozoa</taxon>
        <taxon>Nematoda</taxon>
        <taxon>Chromadorea</taxon>
        <taxon>Rhabditida</taxon>
        <taxon>Rhabditina</taxon>
        <taxon>Rhabditomorpha</taxon>
        <taxon>Rhabditoidea</taxon>
        <taxon>Rhabditidae</taxon>
        <taxon>Peloderinae</taxon>
        <taxon>Caenorhabditis</taxon>
    </lineage>
</organism>
<evidence type="ECO:0000313" key="2">
    <source>
        <dbReference type="Proteomes" id="UP000483820"/>
    </source>
</evidence>
<proteinExistence type="predicted"/>
<dbReference type="EMBL" id="WUAV01000004">
    <property type="protein sequence ID" value="KAF1755592.1"/>
    <property type="molecule type" value="Genomic_DNA"/>
</dbReference>
<comment type="caution">
    <text evidence="1">The sequence shown here is derived from an EMBL/GenBank/DDBJ whole genome shotgun (WGS) entry which is preliminary data.</text>
</comment>
<sequence>MMGDGLRARIYRHEAPLFLAKTYLGLVSDLTWDPNRASPIGDSPRELISLAGLVTPCQSTQVVLSTVWIVHLHSLQMRLLQPFHRFEDCCETIRFAHFRRGEVCVTSSAIPITHCDFWLGIERDTNSEHLSDTVENVSGDPELISHIDSFAGSNLVFPLSWSYFRVCTEDVNTGMKACAVVSLDDFTSESTVGANTAVILSLWCWVTMLRPSEWMLVSVDNQLSSQFASMGKGEWTESSDERSVGVRETQRSNFLVTQTLTEKKRPLCSPVGFISLSKVSHITNTLCPPENGSGNTATGLK</sequence>
<dbReference type="KEGG" id="crq:GCK72_012042"/>
<protein>
    <submittedName>
        <fullName evidence="1">Uncharacterized protein</fullName>
    </submittedName>
</protein>
<dbReference type="RefSeq" id="XP_053583583.1">
    <property type="nucleotide sequence ID" value="XM_053728811.1"/>
</dbReference>
<accession>A0A6A5GM66</accession>
<dbReference type="CTD" id="78775328"/>
<name>A0A6A5GM66_CAERE</name>
<dbReference type="GeneID" id="78775328"/>
<gene>
    <name evidence="1" type="ORF">GCK72_012042</name>
</gene>
<dbReference type="Proteomes" id="UP000483820">
    <property type="component" value="Chromosome IV"/>
</dbReference>
<reference evidence="1 2" key="1">
    <citation type="submission" date="2019-12" db="EMBL/GenBank/DDBJ databases">
        <title>Chromosome-level assembly of the Caenorhabditis remanei genome.</title>
        <authorList>
            <person name="Teterina A.A."/>
            <person name="Willis J.H."/>
            <person name="Phillips P.C."/>
        </authorList>
    </citation>
    <scope>NUCLEOTIDE SEQUENCE [LARGE SCALE GENOMIC DNA]</scope>
    <source>
        <strain evidence="1 2">PX506</strain>
        <tissue evidence="1">Whole organism</tissue>
    </source>
</reference>
<dbReference type="AlphaFoldDB" id="A0A6A5GM66"/>